<sequence>MCDPDKTVIRLYDAIAVPPFNVRRITYIINQEQMIEDAICADLR</sequence>
<proteinExistence type="predicted"/>
<organism evidence="1">
    <name type="scientific">marine metagenome</name>
    <dbReference type="NCBI Taxonomy" id="408172"/>
    <lineage>
        <taxon>unclassified sequences</taxon>
        <taxon>metagenomes</taxon>
        <taxon>ecological metagenomes</taxon>
    </lineage>
</organism>
<reference evidence="1" key="1">
    <citation type="submission" date="2018-05" db="EMBL/GenBank/DDBJ databases">
        <authorList>
            <person name="Lanie J.A."/>
            <person name="Ng W.-L."/>
            <person name="Kazmierczak K.M."/>
            <person name="Andrzejewski T.M."/>
            <person name="Davidsen T.M."/>
            <person name="Wayne K.J."/>
            <person name="Tettelin H."/>
            <person name="Glass J.I."/>
            <person name="Rusch D."/>
            <person name="Podicherti R."/>
            <person name="Tsui H.-C.T."/>
            <person name="Winkler M.E."/>
        </authorList>
    </citation>
    <scope>NUCLEOTIDE SEQUENCE</scope>
</reference>
<dbReference type="AlphaFoldDB" id="A0A382TLS8"/>
<evidence type="ECO:0000313" key="1">
    <source>
        <dbReference type="EMBL" id="SVD22722.1"/>
    </source>
</evidence>
<dbReference type="EMBL" id="UINC01137404">
    <property type="protein sequence ID" value="SVD22722.1"/>
    <property type="molecule type" value="Genomic_DNA"/>
</dbReference>
<gene>
    <name evidence="1" type="ORF">METZ01_LOCUS375576</name>
</gene>
<feature type="non-terminal residue" evidence="1">
    <location>
        <position position="44"/>
    </location>
</feature>
<protein>
    <submittedName>
        <fullName evidence="1">Uncharacterized protein</fullName>
    </submittedName>
</protein>
<accession>A0A382TLS8</accession>
<name>A0A382TLS8_9ZZZZ</name>